<comment type="caution">
    <text evidence="6">The sequence shown here is derived from an EMBL/GenBank/DDBJ whole genome shotgun (WGS) entry which is preliminary data.</text>
</comment>
<reference evidence="6 7" key="1">
    <citation type="submission" date="2024-04" db="EMBL/GenBank/DDBJ databases">
        <title>Tritrichomonas musculus Genome.</title>
        <authorList>
            <person name="Alves-Ferreira E."/>
            <person name="Grigg M."/>
            <person name="Lorenzi H."/>
            <person name="Galac M."/>
        </authorList>
    </citation>
    <scope>NUCLEOTIDE SEQUENCE [LARGE SCALE GENOMIC DNA]</scope>
    <source>
        <strain evidence="6 7">EAF2021</strain>
    </source>
</reference>
<dbReference type="SUPFAM" id="SSF47576">
    <property type="entry name" value="Calponin-homology domain, CH-domain"/>
    <property type="match status" value="1"/>
</dbReference>
<dbReference type="Pfam" id="PF00307">
    <property type="entry name" value="CH"/>
    <property type="match status" value="2"/>
</dbReference>
<proteinExistence type="predicted"/>
<dbReference type="EMBL" id="JAPFFF010000016">
    <property type="protein sequence ID" value="KAK8865565.1"/>
    <property type="molecule type" value="Genomic_DNA"/>
</dbReference>
<feature type="compositionally biased region" description="Basic and acidic residues" evidence="4">
    <location>
        <begin position="271"/>
        <end position="349"/>
    </location>
</feature>
<dbReference type="InterPro" id="IPR036872">
    <property type="entry name" value="CH_dom_sf"/>
</dbReference>
<evidence type="ECO:0000256" key="3">
    <source>
        <dbReference type="SAM" id="Coils"/>
    </source>
</evidence>
<keyword evidence="3" id="KW-0175">Coiled coil</keyword>
<organism evidence="6 7">
    <name type="scientific">Tritrichomonas musculus</name>
    <dbReference type="NCBI Taxonomy" id="1915356"/>
    <lineage>
        <taxon>Eukaryota</taxon>
        <taxon>Metamonada</taxon>
        <taxon>Parabasalia</taxon>
        <taxon>Tritrichomonadida</taxon>
        <taxon>Tritrichomonadidae</taxon>
        <taxon>Tritrichomonas</taxon>
    </lineage>
</organism>
<keyword evidence="1" id="KW-0677">Repeat</keyword>
<feature type="compositionally biased region" description="Polar residues" evidence="4">
    <location>
        <begin position="440"/>
        <end position="457"/>
    </location>
</feature>
<keyword evidence="2" id="KW-0009">Actin-binding</keyword>
<dbReference type="Proteomes" id="UP001470230">
    <property type="component" value="Unassembled WGS sequence"/>
</dbReference>
<feature type="domain" description="Calponin-homology (CH)" evidence="5">
    <location>
        <begin position="143"/>
        <end position="241"/>
    </location>
</feature>
<feature type="region of interest" description="Disordered" evidence="4">
    <location>
        <begin position="375"/>
        <end position="398"/>
    </location>
</feature>
<evidence type="ECO:0000313" key="6">
    <source>
        <dbReference type="EMBL" id="KAK8865565.1"/>
    </source>
</evidence>
<dbReference type="PROSITE" id="PS00020">
    <property type="entry name" value="ACTININ_2"/>
    <property type="match status" value="1"/>
</dbReference>
<dbReference type="PANTHER" id="PTHR11915">
    <property type="entry name" value="SPECTRIN/FILAMIN RELATED CYTOSKELETAL PROTEIN"/>
    <property type="match status" value="1"/>
</dbReference>
<dbReference type="PROSITE" id="PS50021">
    <property type="entry name" value="CH"/>
    <property type="match status" value="2"/>
</dbReference>
<keyword evidence="7" id="KW-1185">Reference proteome</keyword>
<evidence type="ECO:0000259" key="5">
    <source>
        <dbReference type="PROSITE" id="PS50021"/>
    </source>
</evidence>
<evidence type="ECO:0000313" key="7">
    <source>
        <dbReference type="Proteomes" id="UP001470230"/>
    </source>
</evidence>
<evidence type="ECO:0000256" key="1">
    <source>
        <dbReference type="ARBA" id="ARBA00022737"/>
    </source>
</evidence>
<accession>A0ABR2INS3</accession>
<feature type="coiled-coil region" evidence="3">
    <location>
        <begin position="459"/>
        <end position="486"/>
    </location>
</feature>
<dbReference type="InterPro" id="IPR001589">
    <property type="entry name" value="Actinin_actin-bd_CS"/>
</dbReference>
<feature type="domain" description="Calponin-homology (CH)" evidence="5">
    <location>
        <begin position="13"/>
        <end position="120"/>
    </location>
</feature>
<feature type="region of interest" description="Disordered" evidence="4">
    <location>
        <begin position="427"/>
        <end position="457"/>
    </location>
</feature>
<dbReference type="SMART" id="SM00033">
    <property type="entry name" value="CH"/>
    <property type="match status" value="2"/>
</dbReference>
<gene>
    <name evidence="6" type="ORF">M9Y10_011121</name>
</gene>
<name>A0ABR2INS3_9EUKA</name>
<sequence>MSGLAKVDDQWIPLQITVFTRWVNGQLKGVSETEIQDITKDLSNGVSLVQLAQVLTKKDAPRAWNQSPVRNVDMVQNCDLAIEMFKEDGVQIIGISGKDVNDNNQKLILGLIWSLILRYSISKSVQKASDQESAEEQPQQSNKSNKEALMAWANERVKGYANVEDFQPYDLAMCALLDSYVPDKINYNELTPGEVEKNSTFATNAMNDLGIPVYIYPEDVVKNGDKVDEKTLLTQLSSAKVVLDALPPEVHERSVQLQQERLAKKKAEEERALREKEEAERAAKEKEEAERLAKEKEEADRIAREKEEAERAQREKEEAERLAKEKEEADRLAAEKEEAERAARAREAESLAQNASDITSLRQIIEKLQQDLNNVQNQANEATNKANEAQAKADEANQRVADLTAENKSLKTDIKCLKYEVKKLKEEAETNQRKEALSEATASSVQPQTEATPANQDSIEKLKFDLKCLKYEVKKLKDERKDEQDTHVNPQ</sequence>
<dbReference type="Gene3D" id="1.10.418.10">
    <property type="entry name" value="Calponin-like domain"/>
    <property type="match status" value="2"/>
</dbReference>
<evidence type="ECO:0000256" key="2">
    <source>
        <dbReference type="ARBA" id="ARBA00023203"/>
    </source>
</evidence>
<dbReference type="PROSITE" id="PS00019">
    <property type="entry name" value="ACTININ_1"/>
    <property type="match status" value="1"/>
</dbReference>
<feature type="region of interest" description="Disordered" evidence="4">
    <location>
        <begin position="271"/>
        <end position="357"/>
    </location>
</feature>
<feature type="compositionally biased region" description="Polar residues" evidence="4">
    <location>
        <begin position="375"/>
        <end position="387"/>
    </location>
</feature>
<protein>
    <submittedName>
        <fullName evidence="6">GTPase activator activity protein</fullName>
    </submittedName>
</protein>
<dbReference type="InterPro" id="IPR001715">
    <property type="entry name" value="CH_dom"/>
</dbReference>
<evidence type="ECO:0000256" key="4">
    <source>
        <dbReference type="SAM" id="MobiDB-lite"/>
    </source>
</evidence>
<feature type="compositionally biased region" description="Basic and acidic residues" evidence="4">
    <location>
        <begin position="427"/>
        <end position="437"/>
    </location>
</feature>